<dbReference type="GO" id="GO:0016024">
    <property type="term" value="P:CDP-diacylglycerol biosynthetic process"/>
    <property type="evidence" value="ECO:0007669"/>
    <property type="project" value="TreeGrafter"/>
</dbReference>
<keyword evidence="26" id="KW-1185">Reference proteome</keyword>
<dbReference type="EC" id="2.7.7.41" evidence="6"/>
<comment type="caution">
    <text evidence="25">The sequence shown here is derived from an EMBL/GenBank/DDBJ whole genome shotgun (WGS) entry which is preliminary data.</text>
</comment>
<gene>
    <name evidence="25" type="ORF">BGX16_1766</name>
</gene>
<protein>
    <recommendedName>
        <fullName evidence="7">Phosphatidate cytidylyltransferase</fullName>
        <ecNumber evidence="6">2.7.7.41</ecNumber>
    </recommendedName>
    <alternativeName>
        <fullName evidence="20">CDP-DAG synthase</fullName>
    </alternativeName>
    <alternativeName>
        <fullName evidence="22">CDP-DG synthase</fullName>
    </alternativeName>
    <alternativeName>
        <fullName evidence="18">CDP-diacylglycerol synthase</fullName>
    </alternativeName>
    <alternativeName>
        <fullName evidence="21">CDP-diglyceride pyrophosphorylase</fullName>
    </alternativeName>
    <alternativeName>
        <fullName evidence="23">CDP-diglyceride synthase</fullName>
    </alternativeName>
    <alternativeName>
        <fullName evidence="19">CTP:phosphatidate cytidylyltransferase</fullName>
    </alternativeName>
</protein>
<comment type="catalytic activity">
    <reaction evidence="1">
        <text>a 1,2-diacyl-sn-glycero-3-phosphate + CTP + H(+) = a CDP-1,2-diacyl-sn-glycerol + diphosphate</text>
        <dbReference type="Rhea" id="RHEA:16229"/>
        <dbReference type="ChEBI" id="CHEBI:15378"/>
        <dbReference type="ChEBI" id="CHEBI:33019"/>
        <dbReference type="ChEBI" id="CHEBI:37563"/>
        <dbReference type="ChEBI" id="CHEBI:58332"/>
        <dbReference type="ChEBI" id="CHEBI:58608"/>
        <dbReference type="EC" id="2.7.7.41"/>
    </reaction>
</comment>
<dbReference type="OrthoDB" id="9799199at2"/>
<dbReference type="EMBL" id="PGEX01000001">
    <property type="protein sequence ID" value="PJJ41772.1"/>
    <property type="molecule type" value="Genomic_DNA"/>
</dbReference>
<organism evidence="25 26">
    <name type="scientific">Hallerella succinigenes</name>
    <dbReference type="NCBI Taxonomy" id="1896222"/>
    <lineage>
        <taxon>Bacteria</taxon>
        <taxon>Pseudomonadati</taxon>
        <taxon>Fibrobacterota</taxon>
        <taxon>Fibrobacteria</taxon>
        <taxon>Fibrobacterales</taxon>
        <taxon>Fibrobacteraceae</taxon>
        <taxon>Hallerella</taxon>
    </lineage>
</organism>
<feature type="transmembrane region" description="Helical" evidence="24">
    <location>
        <begin position="7"/>
        <end position="24"/>
    </location>
</feature>
<accession>A0A2M9A7U4</accession>
<evidence type="ECO:0000256" key="18">
    <source>
        <dbReference type="ARBA" id="ARBA00029893"/>
    </source>
</evidence>
<dbReference type="AlphaFoldDB" id="A0A2M9A7U4"/>
<comment type="similarity">
    <text evidence="5">Belongs to the CDS family.</text>
</comment>
<sequence>MSNLAQRLITAFIAIPVVFFLLWFNDFSRVGLLCFLAGVGAWEWARMASKMYQGPDTRYLSFASSLALTLAWVLSEGGYFGLPAVPFVLGSTFLVSFAIYIALAYAKVKIDHLFPWLVMQLGAPLYLGLWGGMNVLMVGNGHGFEHCYAFILVMTSVWLCDTVAYFFGKFAAGKGPFGRHLFAPTISPKKTWEGSIAGSIATIAWVAYFAKCTSALSAFGVQFNWASAIALGFILTVAGQAGDLLMSALKRWSGTKDSGNLFVGHGGVLDRCDSFYLAAPTLYLMMEFLKGIA</sequence>
<evidence type="ECO:0000256" key="16">
    <source>
        <dbReference type="ARBA" id="ARBA00023209"/>
    </source>
</evidence>
<evidence type="ECO:0000256" key="21">
    <source>
        <dbReference type="ARBA" id="ARBA00032396"/>
    </source>
</evidence>
<keyword evidence="11 24" id="KW-0812">Transmembrane</keyword>
<evidence type="ECO:0000256" key="11">
    <source>
        <dbReference type="ARBA" id="ARBA00022692"/>
    </source>
</evidence>
<feature type="transmembrane region" description="Helical" evidence="24">
    <location>
        <begin position="87"/>
        <end position="106"/>
    </location>
</feature>
<evidence type="ECO:0000256" key="14">
    <source>
        <dbReference type="ARBA" id="ARBA00023098"/>
    </source>
</evidence>
<evidence type="ECO:0000256" key="13">
    <source>
        <dbReference type="ARBA" id="ARBA00022989"/>
    </source>
</evidence>
<feature type="transmembrane region" description="Helical" evidence="24">
    <location>
        <begin position="192"/>
        <end position="210"/>
    </location>
</feature>
<dbReference type="RefSeq" id="WP_100425702.1">
    <property type="nucleotide sequence ID" value="NZ_PGEX01000001.1"/>
</dbReference>
<reference evidence="25 26" key="1">
    <citation type="submission" date="2017-11" db="EMBL/GenBank/DDBJ databases">
        <title>Animal gut microbial communities from fecal samples from Wisconsin, USA.</title>
        <authorList>
            <person name="Neumann A."/>
        </authorList>
    </citation>
    <scope>NUCLEOTIDE SEQUENCE [LARGE SCALE GENOMIC DNA]</scope>
    <source>
        <strain evidence="25 26">UWS3</strain>
    </source>
</reference>
<evidence type="ECO:0000256" key="12">
    <source>
        <dbReference type="ARBA" id="ARBA00022695"/>
    </source>
</evidence>
<evidence type="ECO:0000256" key="6">
    <source>
        <dbReference type="ARBA" id="ARBA00012487"/>
    </source>
</evidence>
<evidence type="ECO:0000256" key="20">
    <source>
        <dbReference type="ARBA" id="ARBA00032253"/>
    </source>
</evidence>
<feature type="transmembrane region" description="Helical" evidence="24">
    <location>
        <begin position="113"/>
        <end position="136"/>
    </location>
</feature>
<name>A0A2M9A7U4_9BACT</name>
<evidence type="ECO:0000256" key="9">
    <source>
        <dbReference type="ARBA" id="ARBA00022516"/>
    </source>
</evidence>
<evidence type="ECO:0000256" key="8">
    <source>
        <dbReference type="ARBA" id="ARBA00022475"/>
    </source>
</evidence>
<dbReference type="PANTHER" id="PTHR46382:SF1">
    <property type="entry name" value="PHOSPHATIDATE CYTIDYLYLTRANSFERASE"/>
    <property type="match status" value="1"/>
</dbReference>
<keyword evidence="17" id="KW-1208">Phospholipid metabolism</keyword>
<evidence type="ECO:0000313" key="26">
    <source>
        <dbReference type="Proteomes" id="UP000231134"/>
    </source>
</evidence>
<evidence type="ECO:0000256" key="1">
    <source>
        <dbReference type="ARBA" id="ARBA00001698"/>
    </source>
</evidence>
<keyword evidence="13 24" id="KW-1133">Transmembrane helix</keyword>
<keyword evidence="16" id="KW-0594">Phospholipid biosynthesis</keyword>
<evidence type="ECO:0000256" key="2">
    <source>
        <dbReference type="ARBA" id="ARBA00004651"/>
    </source>
</evidence>
<evidence type="ECO:0000256" key="15">
    <source>
        <dbReference type="ARBA" id="ARBA00023136"/>
    </source>
</evidence>
<evidence type="ECO:0000256" key="23">
    <source>
        <dbReference type="ARBA" id="ARBA00033406"/>
    </source>
</evidence>
<evidence type="ECO:0000256" key="19">
    <source>
        <dbReference type="ARBA" id="ARBA00031825"/>
    </source>
</evidence>
<evidence type="ECO:0000313" key="25">
    <source>
        <dbReference type="EMBL" id="PJJ41772.1"/>
    </source>
</evidence>
<evidence type="ECO:0000256" key="4">
    <source>
        <dbReference type="ARBA" id="ARBA00005189"/>
    </source>
</evidence>
<dbReference type="PANTHER" id="PTHR46382">
    <property type="entry name" value="PHOSPHATIDATE CYTIDYLYLTRANSFERASE"/>
    <property type="match status" value="1"/>
</dbReference>
<evidence type="ECO:0000256" key="3">
    <source>
        <dbReference type="ARBA" id="ARBA00005119"/>
    </source>
</evidence>
<dbReference type="GO" id="GO:0005886">
    <property type="term" value="C:plasma membrane"/>
    <property type="evidence" value="ECO:0007669"/>
    <property type="project" value="UniProtKB-SubCell"/>
</dbReference>
<feature type="transmembrane region" description="Helical" evidence="24">
    <location>
        <begin position="148"/>
        <end position="171"/>
    </location>
</feature>
<evidence type="ECO:0000256" key="17">
    <source>
        <dbReference type="ARBA" id="ARBA00023264"/>
    </source>
</evidence>
<dbReference type="Proteomes" id="UP000231134">
    <property type="component" value="Unassembled WGS sequence"/>
</dbReference>
<keyword evidence="14" id="KW-0443">Lipid metabolism</keyword>
<evidence type="ECO:0000256" key="22">
    <source>
        <dbReference type="ARBA" id="ARBA00032743"/>
    </source>
</evidence>
<comment type="pathway">
    <text evidence="4">Lipid metabolism.</text>
</comment>
<feature type="transmembrane region" description="Helical" evidence="24">
    <location>
        <begin position="222"/>
        <end position="246"/>
    </location>
</feature>
<keyword evidence="12 25" id="KW-0548">Nucleotidyltransferase</keyword>
<keyword evidence="15 24" id="KW-0472">Membrane</keyword>
<keyword evidence="8" id="KW-1003">Cell membrane</keyword>
<evidence type="ECO:0000256" key="5">
    <source>
        <dbReference type="ARBA" id="ARBA00010185"/>
    </source>
</evidence>
<comment type="subcellular location">
    <subcellularLocation>
        <location evidence="2">Cell membrane</location>
        <topology evidence="2">Multi-pass membrane protein</topology>
    </subcellularLocation>
</comment>
<dbReference type="GO" id="GO:0004605">
    <property type="term" value="F:phosphatidate cytidylyltransferase activity"/>
    <property type="evidence" value="ECO:0007669"/>
    <property type="project" value="UniProtKB-EC"/>
</dbReference>
<keyword evidence="10 25" id="KW-0808">Transferase</keyword>
<evidence type="ECO:0000256" key="10">
    <source>
        <dbReference type="ARBA" id="ARBA00022679"/>
    </source>
</evidence>
<feature type="transmembrane region" description="Helical" evidence="24">
    <location>
        <begin position="30"/>
        <end position="47"/>
    </location>
</feature>
<evidence type="ECO:0000256" key="24">
    <source>
        <dbReference type="SAM" id="Phobius"/>
    </source>
</evidence>
<proteinExistence type="inferred from homology"/>
<feature type="transmembrane region" description="Helical" evidence="24">
    <location>
        <begin position="59"/>
        <end position="75"/>
    </location>
</feature>
<evidence type="ECO:0000256" key="7">
    <source>
        <dbReference type="ARBA" id="ARBA00019373"/>
    </source>
</evidence>
<dbReference type="Pfam" id="PF01148">
    <property type="entry name" value="CTP_transf_1"/>
    <property type="match status" value="1"/>
</dbReference>
<keyword evidence="9" id="KW-0444">Lipid biosynthesis</keyword>
<comment type="pathway">
    <text evidence="3">Phospholipid metabolism; CDP-diacylglycerol biosynthesis; CDP-diacylglycerol from sn-glycerol 3-phosphate: step 3/3.</text>
</comment>